<protein>
    <submittedName>
        <fullName evidence="1">Uncharacterized protein</fullName>
    </submittedName>
</protein>
<evidence type="ECO:0000313" key="2">
    <source>
        <dbReference type="Proteomes" id="UP000828941"/>
    </source>
</evidence>
<evidence type="ECO:0000313" key="1">
    <source>
        <dbReference type="EMBL" id="KAI4305744.1"/>
    </source>
</evidence>
<name>A0ACB9L8M4_BAUVA</name>
<comment type="caution">
    <text evidence="1">The sequence shown here is derived from an EMBL/GenBank/DDBJ whole genome shotgun (WGS) entry which is preliminary data.</text>
</comment>
<proteinExistence type="predicted"/>
<keyword evidence="2" id="KW-1185">Reference proteome</keyword>
<reference evidence="1 2" key="1">
    <citation type="journal article" date="2022" name="DNA Res.">
        <title>Chromosomal-level genome assembly of the orchid tree Bauhinia variegata (Leguminosae; Cercidoideae) supports the allotetraploid origin hypothesis of Bauhinia.</title>
        <authorList>
            <person name="Zhong Y."/>
            <person name="Chen Y."/>
            <person name="Zheng D."/>
            <person name="Pang J."/>
            <person name="Liu Y."/>
            <person name="Luo S."/>
            <person name="Meng S."/>
            <person name="Qian L."/>
            <person name="Wei D."/>
            <person name="Dai S."/>
            <person name="Zhou R."/>
        </authorList>
    </citation>
    <scope>NUCLEOTIDE SEQUENCE [LARGE SCALE GENOMIC DNA]</scope>
    <source>
        <strain evidence="1">BV-YZ2020</strain>
    </source>
</reference>
<gene>
    <name evidence="1" type="ORF">L6164_029092</name>
</gene>
<sequence length="782" mass="87402">MPSKLRKALGAVKDQTSISLAKVTNAANLEVTILRATTHDEIPMEERYVTEILQVVSSHKGYAAICAQSIGKRIGKTKNWVVALKSLMLVLRIFQDGDPYFPREVFHQMKNGAKILNLSGFKDDSNSSPWDYTAFVRTFALYLDERLDCFLTGKLQRRFTYFNQTRDRHHHRDNRSLERGIKDMKPTMLLDRISYWQRLLDRAIGTRPTGSARTNRLVQIALYAILQESFDLYKDISDGLAVLLDSFFQMPYHASVKAFQACVKSSKQFDDLTSFYTLCACIGIGRTSEYPSVQKVSEELLETLQEFLKDQASFPASNNGYSPFSKQFIFPNPRDPSSSYGTPEMFFEIGSQCTSLEDLMSATDSGLSPGRSLESDSEQSDQDEKQSQNEDYASANDSESSQSNPNEQTYRSSFELLRLDDFLQEEQKVSTSDSKNGRDCWELVLAATATKPEPILPMLANGSDPLIDTFFDQCSIPQHQYNPFLDDEAATVAPPSTSSNLNFSTADNLALFIDLFDTAPTSQAAAADLFAQNHSEVTQKSIEPTMAPTFKAQSCDFDTDLALVFGDINQNGIADTPTFNAHSYAETIMAPTFHAHNRNGLTASHSAPTFLAQSSVAHDSSPAFPAHNFNGMSMAPTFKDHAPAENGWAPTFQAHKPNQMNTALTFSIENVNMTMAEPTFRAQNHHRSMTEPTFAAQNLDEIWASPPFHMQNFDDRNIAAPTFSARDSNHKTMATPFGDDLFGPWPGGAMADQHSSMKQQDVLLQQKLWLEQQNKIIAKRMT</sequence>
<dbReference type="EMBL" id="CM039437">
    <property type="protein sequence ID" value="KAI4305744.1"/>
    <property type="molecule type" value="Genomic_DNA"/>
</dbReference>
<organism evidence="1 2">
    <name type="scientific">Bauhinia variegata</name>
    <name type="common">Purple orchid tree</name>
    <name type="synonym">Phanera variegata</name>
    <dbReference type="NCBI Taxonomy" id="167791"/>
    <lineage>
        <taxon>Eukaryota</taxon>
        <taxon>Viridiplantae</taxon>
        <taxon>Streptophyta</taxon>
        <taxon>Embryophyta</taxon>
        <taxon>Tracheophyta</taxon>
        <taxon>Spermatophyta</taxon>
        <taxon>Magnoliopsida</taxon>
        <taxon>eudicotyledons</taxon>
        <taxon>Gunneridae</taxon>
        <taxon>Pentapetalae</taxon>
        <taxon>rosids</taxon>
        <taxon>fabids</taxon>
        <taxon>Fabales</taxon>
        <taxon>Fabaceae</taxon>
        <taxon>Cercidoideae</taxon>
        <taxon>Cercideae</taxon>
        <taxon>Bauhiniinae</taxon>
        <taxon>Bauhinia</taxon>
    </lineage>
</organism>
<dbReference type="Proteomes" id="UP000828941">
    <property type="component" value="Chromosome 12"/>
</dbReference>
<accession>A0ACB9L8M4</accession>